<evidence type="ECO:0000313" key="3">
    <source>
        <dbReference type="Proteomes" id="UP001596138"/>
    </source>
</evidence>
<feature type="domain" description="Serine aminopeptidase S33" evidence="1">
    <location>
        <begin position="19"/>
        <end position="229"/>
    </location>
</feature>
<dbReference type="InterPro" id="IPR012354">
    <property type="entry name" value="Esterase_lipase"/>
</dbReference>
<evidence type="ECO:0000259" key="1">
    <source>
        <dbReference type="Pfam" id="PF12146"/>
    </source>
</evidence>
<dbReference type="Proteomes" id="UP001596138">
    <property type="component" value="Unassembled WGS sequence"/>
</dbReference>
<sequence>MPLIPGAEPLSHDGGPIGVLVIHGFTSSPKSMRPWAEHLVEAGFTVEMPRLPGHGTTWQDMSVTRWEDWYAEVDRVLTSLLSRCEQVFVMGLSMGGSLALRLAERRGADIAGIVLVNPAVHTERKEAVLLPVLRHLVKAFPGIRNDIKKPGVDEGAYEKMPLQCFYSLQSAWKDIRADIRSVTVPVVLLRSREDHVVEPSNAAWILANVASTDVTEVVLENSYHVATIDHDAELIFTTSVDFVHRVAGSAAQA</sequence>
<dbReference type="PANTHER" id="PTHR11614">
    <property type="entry name" value="PHOSPHOLIPASE-RELATED"/>
    <property type="match status" value="1"/>
</dbReference>
<proteinExistence type="predicted"/>
<dbReference type="RefSeq" id="WP_386767285.1">
    <property type="nucleotide sequence ID" value="NZ_JBHSTI010000008.1"/>
</dbReference>
<dbReference type="EMBL" id="JBHSTI010000008">
    <property type="protein sequence ID" value="MFC6238778.1"/>
    <property type="molecule type" value="Genomic_DNA"/>
</dbReference>
<dbReference type="InterPro" id="IPR029058">
    <property type="entry name" value="AB_hydrolase_fold"/>
</dbReference>
<gene>
    <name evidence="2" type="ORF">ACFQGU_12890</name>
</gene>
<dbReference type="Pfam" id="PF12146">
    <property type="entry name" value="Hydrolase_4"/>
    <property type="match status" value="1"/>
</dbReference>
<accession>A0ABW1T436</accession>
<dbReference type="SUPFAM" id="SSF53474">
    <property type="entry name" value="alpha/beta-Hydrolases"/>
    <property type="match status" value="1"/>
</dbReference>
<dbReference type="InterPro" id="IPR051044">
    <property type="entry name" value="MAG_DAG_Lipase"/>
</dbReference>
<dbReference type="InterPro" id="IPR022742">
    <property type="entry name" value="Hydrolase_4"/>
</dbReference>
<dbReference type="Gene3D" id="3.40.50.1820">
    <property type="entry name" value="alpha/beta hydrolase"/>
    <property type="match status" value="1"/>
</dbReference>
<keyword evidence="3" id="KW-1185">Reference proteome</keyword>
<dbReference type="GO" id="GO:0016787">
    <property type="term" value="F:hydrolase activity"/>
    <property type="evidence" value="ECO:0007669"/>
    <property type="project" value="UniProtKB-KW"/>
</dbReference>
<comment type="caution">
    <text evidence="2">The sequence shown here is derived from an EMBL/GenBank/DDBJ whole genome shotgun (WGS) entry which is preliminary data.</text>
</comment>
<reference evidence="3" key="1">
    <citation type="journal article" date="2019" name="Int. J. Syst. Evol. Microbiol.">
        <title>The Global Catalogue of Microorganisms (GCM) 10K type strain sequencing project: providing services to taxonomists for standard genome sequencing and annotation.</title>
        <authorList>
            <consortium name="The Broad Institute Genomics Platform"/>
            <consortium name="The Broad Institute Genome Sequencing Center for Infectious Disease"/>
            <person name="Wu L."/>
            <person name="Ma J."/>
        </authorList>
    </citation>
    <scope>NUCLEOTIDE SEQUENCE [LARGE SCALE GENOMIC DNA]</scope>
    <source>
        <strain evidence="3">CGMCC 4.7317</strain>
    </source>
</reference>
<evidence type="ECO:0000313" key="2">
    <source>
        <dbReference type="EMBL" id="MFC6238778.1"/>
    </source>
</evidence>
<dbReference type="PIRSF" id="PIRSF017388">
    <property type="entry name" value="Esterase_lipase"/>
    <property type="match status" value="1"/>
</dbReference>
<name>A0ABW1T436_9ACTN</name>
<keyword evidence="2" id="KW-0378">Hydrolase</keyword>
<organism evidence="2 3">
    <name type="scientific">Longivirga aurantiaca</name>
    <dbReference type="NCBI Taxonomy" id="1837743"/>
    <lineage>
        <taxon>Bacteria</taxon>
        <taxon>Bacillati</taxon>
        <taxon>Actinomycetota</taxon>
        <taxon>Actinomycetes</taxon>
        <taxon>Sporichthyales</taxon>
        <taxon>Sporichthyaceae</taxon>
        <taxon>Longivirga</taxon>
    </lineage>
</organism>
<protein>
    <submittedName>
        <fullName evidence="2">Alpha/beta hydrolase</fullName>
    </submittedName>
</protein>